<evidence type="ECO:0000256" key="9">
    <source>
        <dbReference type="ARBA" id="ARBA00023231"/>
    </source>
</evidence>
<gene>
    <name evidence="11" type="ORF">METZ01_LOCUS35578</name>
</gene>
<organism evidence="11">
    <name type="scientific">marine metagenome</name>
    <dbReference type="NCBI Taxonomy" id="408172"/>
    <lineage>
        <taxon>unclassified sequences</taxon>
        <taxon>metagenomes</taxon>
        <taxon>ecological metagenomes</taxon>
    </lineage>
</organism>
<proteinExistence type="predicted"/>
<evidence type="ECO:0000313" key="11">
    <source>
        <dbReference type="EMBL" id="SUZ82724.1"/>
    </source>
</evidence>
<keyword evidence="9" id="KW-0535">Nitrogen fixation</keyword>
<protein>
    <recommendedName>
        <fullName evidence="3">Ferredoxin-like protein</fullName>
    </recommendedName>
</protein>
<keyword evidence="8" id="KW-0411">Iron-sulfur</keyword>
<evidence type="ECO:0000259" key="10">
    <source>
        <dbReference type="Pfam" id="PF05187"/>
    </source>
</evidence>
<keyword evidence="7" id="KW-0408">Iron</keyword>
<evidence type="ECO:0000256" key="2">
    <source>
        <dbReference type="ARBA" id="ARBA00009192"/>
    </source>
</evidence>
<reference evidence="11" key="1">
    <citation type="submission" date="2018-05" db="EMBL/GenBank/DDBJ databases">
        <authorList>
            <person name="Lanie J.A."/>
            <person name="Ng W.-L."/>
            <person name="Kazmierczak K.M."/>
            <person name="Andrzejewski T.M."/>
            <person name="Davidsen T.M."/>
            <person name="Wayne K.J."/>
            <person name="Tettelin H."/>
            <person name="Glass J.I."/>
            <person name="Rusch D."/>
            <person name="Podicherti R."/>
            <person name="Tsui H.-C.T."/>
            <person name="Winkler M.E."/>
        </authorList>
    </citation>
    <scope>NUCLEOTIDE SEQUENCE</scope>
</reference>
<dbReference type="EMBL" id="UINC01001519">
    <property type="protein sequence ID" value="SUZ82724.1"/>
    <property type="molecule type" value="Genomic_DNA"/>
</dbReference>
<name>A0A381QUT4_9ZZZZ</name>
<evidence type="ECO:0000256" key="5">
    <source>
        <dbReference type="ARBA" id="ARBA00022723"/>
    </source>
</evidence>
<dbReference type="InterPro" id="IPR012206">
    <property type="entry name" value="Fd_FixX"/>
</dbReference>
<feature type="domain" description="ETF-QO/FixX C-terminal" evidence="10">
    <location>
        <begin position="34"/>
        <end position="100"/>
    </location>
</feature>
<comment type="function">
    <text evidence="1">Could be a 3Fe-4S cluster-containing protein.</text>
</comment>
<evidence type="ECO:0000256" key="1">
    <source>
        <dbReference type="ARBA" id="ARBA00003208"/>
    </source>
</evidence>
<dbReference type="PANTHER" id="PTHR43082:SF3">
    <property type="entry name" value="FERREDOXIN-LIKE PROTEIN YDIT"/>
    <property type="match status" value="1"/>
</dbReference>
<dbReference type="SUPFAM" id="SSF54862">
    <property type="entry name" value="4Fe-4S ferredoxins"/>
    <property type="match status" value="1"/>
</dbReference>
<keyword evidence="4" id="KW-0813">Transport</keyword>
<evidence type="ECO:0000256" key="3">
    <source>
        <dbReference type="ARBA" id="ARBA00020378"/>
    </source>
</evidence>
<accession>A0A381QUT4</accession>
<evidence type="ECO:0000256" key="4">
    <source>
        <dbReference type="ARBA" id="ARBA00022448"/>
    </source>
</evidence>
<dbReference type="GO" id="GO:0051536">
    <property type="term" value="F:iron-sulfur cluster binding"/>
    <property type="evidence" value="ECO:0007669"/>
    <property type="project" value="UniProtKB-KW"/>
</dbReference>
<dbReference type="Gene3D" id="3.30.70.20">
    <property type="match status" value="1"/>
</dbReference>
<evidence type="ECO:0000256" key="8">
    <source>
        <dbReference type="ARBA" id="ARBA00023014"/>
    </source>
</evidence>
<dbReference type="AlphaFoldDB" id="A0A381QUT4"/>
<keyword evidence="5" id="KW-0479">Metal-binding</keyword>
<dbReference type="InterPro" id="IPR007859">
    <property type="entry name" value="ETF-QO/FixX_C"/>
</dbReference>
<dbReference type="PANTHER" id="PTHR43082">
    <property type="entry name" value="FERREDOXIN-LIKE"/>
    <property type="match status" value="1"/>
</dbReference>
<evidence type="ECO:0000256" key="6">
    <source>
        <dbReference type="ARBA" id="ARBA00022982"/>
    </source>
</evidence>
<evidence type="ECO:0000256" key="7">
    <source>
        <dbReference type="ARBA" id="ARBA00023004"/>
    </source>
</evidence>
<dbReference type="Pfam" id="PF05187">
    <property type="entry name" value="Fer4_ETF_QO"/>
    <property type="match status" value="1"/>
</dbReference>
<comment type="similarity">
    <text evidence="2">To ferredoxins from P.putida and C.tartarivorum, ferredoxin I from A.vinelandii, ferredoxin II from D.desulfuricans.</text>
</comment>
<keyword evidence="6" id="KW-0249">Electron transport</keyword>
<sequence>MGINVKDYLKPHVSLSMNERLDLVRRRFMNESHIAVDQEAFRNDVDRAVLFICPAQVFKLNEDEDSCIVNFEDCLECGTCQVARRYTSWRNPKGGYGVTYRYG</sequence>
<dbReference type="GO" id="GO:0005506">
    <property type="term" value="F:iron ion binding"/>
    <property type="evidence" value="ECO:0007669"/>
    <property type="project" value="InterPro"/>
</dbReference>